<protein>
    <submittedName>
        <fullName evidence="2">Uncharacterized protein</fullName>
    </submittedName>
</protein>
<dbReference type="AlphaFoldDB" id="A0A5B0MRK8"/>
<dbReference type="Proteomes" id="UP000325313">
    <property type="component" value="Unassembled WGS sequence"/>
</dbReference>
<reference evidence="2 3" key="1">
    <citation type="submission" date="2019-05" db="EMBL/GenBank/DDBJ databases">
        <title>Emergence of the Ug99 lineage of the wheat stem rust pathogen through somatic hybridization.</title>
        <authorList>
            <person name="Li F."/>
            <person name="Upadhyaya N.M."/>
            <person name="Sperschneider J."/>
            <person name="Matny O."/>
            <person name="Nguyen-Phuc H."/>
            <person name="Mago R."/>
            <person name="Raley C."/>
            <person name="Miller M.E."/>
            <person name="Silverstein K.A.T."/>
            <person name="Henningsen E."/>
            <person name="Hirsch C.D."/>
            <person name="Visser B."/>
            <person name="Pretorius Z.A."/>
            <person name="Steffenson B.J."/>
            <person name="Schwessinger B."/>
            <person name="Dodds P.N."/>
            <person name="Figueroa M."/>
        </authorList>
    </citation>
    <scope>NUCLEOTIDE SEQUENCE [LARGE SCALE GENOMIC DNA]</scope>
    <source>
        <strain evidence="2 3">Ug99</strain>
    </source>
</reference>
<sequence length="66" mass="7283">MHMVSHVLPIQLFIGSHAPLARHARHEGITGPGAEVAKLSHRRPVSEERSEADIATPPYHHKPARP</sequence>
<evidence type="ECO:0000256" key="1">
    <source>
        <dbReference type="SAM" id="MobiDB-lite"/>
    </source>
</evidence>
<dbReference type="EMBL" id="VDEP01000447">
    <property type="protein sequence ID" value="KAA1078748.1"/>
    <property type="molecule type" value="Genomic_DNA"/>
</dbReference>
<comment type="caution">
    <text evidence="2">The sequence shown here is derived from an EMBL/GenBank/DDBJ whole genome shotgun (WGS) entry which is preliminary data.</text>
</comment>
<accession>A0A5B0MRK8</accession>
<evidence type="ECO:0000313" key="2">
    <source>
        <dbReference type="EMBL" id="KAA1078748.1"/>
    </source>
</evidence>
<feature type="region of interest" description="Disordered" evidence="1">
    <location>
        <begin position="26"/>
        <end position="66"/>
    </location>
</feature>
<proteinExistence type="predicted"/>
<organism evidence="2 3">
    <name type="scientific">Puccinia graminis f. sp. tritici</name>
    <dbReference type="NCBI Taxonomy" id="56615"/>
    <lineage>
        <taxon>Eukaryota</taxon>
        <taxon>Fungi</taxon>
        <taxon>Dikarya</taxon>
        <taxon>Basidiomycota</taxon>
        <taxon>Pucciniomycotina</taxon>
        <taxon>Pucciniomycetes</taxon>
        <taxon>Pucciniales</taxon>
        <taxon>Pucciniaceae</taxon>
        <taxon>Puccinia</taxon>
    </lineage>
</organism>
<name>A0A5B0MRK8_PUCGR</name>
<gene>
    <name evidence="2" type="ORF">PGTUg99_008752</name>
</gene>
<evidence type="ECO:0000313" key="3">
    <source>
        <dbReference type="Proteomes" id="UP000325313"/>
    </source>
</evidence>